<dbReference type="EMBL" id="PEVB01000012">
    <property type="protein sequence ID" value="PIV07833.1"/>
    <property type="molecule type" value="Genomic_DNA"/>
</dbReference>
<dbReference type="GO" id="GO:0032196">
    <property type="term" value="P:transposition"/>
    <property type="evidence" value="ECO:0007669"/>
    <property type="project" value="TreeGrafter"/>
</dbReference>
<sequence>MENTSKFKQLSFGQRKIIEKSVRGGCLQKEIALALGVDKSTISREVSSRSRDGVYWADLAQSNYSKKRKKCHPKLKINNDKIVSHFCNEIKNGLSPEEISGRLKLEISLGLKTRKDYIGYETIYKIVYESDFGKREKLCQYLRRGKKHRTKQYGRKSKKTLIPNRVSIDDRPQIVNLRERVGDWEADSIIYPNKKAINSLVERKTLVTRLSLLNRKTAIETKEAIINKLENLPVETITFDNGSENTLHEEVGQKLDAKTYFCHAYHSWEKGTNENTNGLVRRYLPKRQNIDNLTQVDLDEIAEDLNNRPRKKLNYFTPNEMLQFEYYLLSGCNQI</sequence>
<protein>
    <submittedName>
        <fullName evidence="3">IS30 family transposase</fullName>
    </submittedName>
</protein>
<evidence type="ECO:0000313" key="4">
    <source>
        <dbReference type="Proteomes" id="UP000229191"/>
    </source>
</evidence>
<comment type="caution">
    <text evidence="3">The sequence shown here is derived from an EMBL/GenBank/DDBJ whole genome shotgun (WGS) entry which is preliminary data.</text>
</comment>
<evidence type="ECO:0000259" key="2">
    <source>
        <dbReference type="PROSITE" id="PS50994"/>
    </source>
</evidence>
<dbReference type="AlphaFoldDB" id="A0A2M7BQR1"/>
<dbReference type="InterPro" id="IPR012337">
    <property type="entry name" value="RNaseH-like_sf"/>
</dbReference>
<dbReference type="InterPro" id="IPR025246">
    <property type="entry name" value="IS30-like_HTH"/>
</dbReference>
<dbReference type="PANTHER" id="PTHR10948">
    <property type="entry name" value="TRANSPOSASE"/>
    <property type="match status" value="1"/>
</dbReference>
<dbReference type="InterPro" id="IPR051917">
    <property type="entry name" value="Transposase-Integrase"/>
</dbReference>
<dbReference type="PANTHER" id="PTHR10948:SF23">
    <property type="entry name" value="TRANSPOSASE INSI FOR INSERTION SEQUENCE ELEMENT IS30A-RELATED"/>
    <property type="match status" value="1"/>
</dbReference>
<accession>A0A2M7BQR1</accession>
<dbReference type="GO" id="GO:0005829">
    <property type="term" value="C:cytosol"/>
    <property type="evidence" value="ECO:0007669"/>
    <property type="project" value="TreeGrafter"/>
</dbReference>
<evidence type="ECO:0000313" key="3">
    <source>
        <dbReference type="EMBL" id="PIV07833.1"/>
    </source>
</evidence>
<organism evidence="3 4">
    <name type="scientific">Candidatus Shapirobacteria bacterium CG03_land_8_20_14_0_80_35_14</name>
    <dbReference type="NCBI Taxonomy" id="1974878"/>
    <lineage>
        <taxon>Bacteria</taxon>
        <taxon>Candidatus Shapironibacteriota</taxon>
    </lineage>
</organism>
<dbReference type="PROSITE" id="PS50994">
    <property type="entry name" value="INTEGRASE"/>
    <property type="match status" value="1"/>
</dbReference>
<dbReference type="NCBIfam" id="NF033563">
    <property type="entry name" value="transpos_IS30"/>
    <property type="match status" value="1"/>
</dbReference>
<proteinExistence type="predicted"/>
<gene>
    <name evidence="3" type="ORF">COS53_00340</name>
</gene>
<feature type="domain" description="Integrase catalytic" evidence="2">
    <location>
        <begin position="168"/>
        <end position="326"/>
    </location>
</feature>
<reference evidence="4" key="1">
    <citation type="submission" date="2017-09" db="EMBL/GenBank/DDBJ databases">
        <title>Depth-based differentiation of microbial function through sediment-hosted aquifers and enrichment of novel symbionts in the deep terrestrial subsurface.</title>
        <authorList>
            <person name="Probst A.J."/>
            <person name="Ladd B."/>
            <person name="Jarett J.K."/>
            <person name="Geller-Mcgrath D.E."/>
            <person name="Sieber C.M.K."/>
            <person name="Emerson J.B."/>
            <person name="Anantharaman K."/>
            <person name="Thomas B.C."/>
            <person name="Malmstrom R."/>
            <person name="Stieglmeier M."/>
            <person name="Klingl A."/>
            <person name="Woyke T."/>
            <person name="Ryan C.M."/>
            <person name="Banfield J.F."/>
        </authorList>
    </citation>
    <scope>NUCLEOTIDE SEQUENCE [LARGE SCALE GENOMIC DNA]</scope>
</reference>
<dbReference type="InterPro" id="IPR053392">
    <property type="entry name" value="Transposase_IS30-like"/>
</dbReference>
<dbReference type="SUPFAM" id="SSF53098">
    <property type="entry name" value="Ribonuclease H-like"/>
    <property type="match status" value="1"/>
</dbReference>
<dbReference type="Pfam" id="PF13936">
    <property type="entry name" value="HTH_38"/>
    <property type="match status" value="1"/>
</dbReference>
<keyword evidence="1" id="KW-0233">DNA recombination</keyword>
<dbReference type="GO" id="GO:0006310">
    <property type="term" value="P:DNA recombination"/>
    <property type="evidence" value="ECO:0007669"/>
    <property type="project" value="UniProtKB-KW"/>
</dbReference>
<dbReference type="GO" id="GO:0003676">
    <property type="term" value="F:nucleic acid binding"/>
    <property type="evidence" value="ECO:0007669"/>
    <property type="project" value="InterPro"/>
</dbReference>
<dbReference type="Proteomes" id="UP000229191">
    <property type="component" value="Unassembled WGS sequence"/>
</dbReference>
<dbReference type="GO" id="GO:0004803">
    <property type="term" value="F:transposase activity"/>
    <property type="evidence" value="ECO:0007669"/>
    <property type="project" value="TreeGrafter"/>
</dbReference>
<dbReference type="GO" id="GO:0015074">
    <property type="term" value="P:DNA integration"/>
    <property type="evidence" value="ECO:0007669"/>
    <property type="project" value="InterPro"/>
</dbReference>
<evidence type="ECO:0000256" key="1">
    <source>
        <dbReference type="ARBA" id="ARBA00023172"/>
    </source>
</evidence>
<dbReference type="Gene3D" id="3.30.420.10">
    <property type="entry name" value="Ribonuclease H-like superfamily/Ribonuclease H"/>
    <property type="match status" value="1"/>
</dbReference>
<dbReference type="InterPro" id="IPR036397">
    <property type="entry name" value="RNaseH_sf"/>
</dbReference>
<name>A0A2M7BQR1_9BACT</name>
<dbReference type="InterPro" id="IPR001584">
    <property type="entry name" value="Integrase_cat-core"/>
</dbReference>